<comment type="pathway">
    <text evidence="13">Phospholipid metabolism; phosphatidylethanolamine biosynthesis; phosphatidylethanolamine from CDP-diacylglycerol: step 2/2.</text>
</comment>
<keyword evidence="3 13" id="KW-0812">Transmembrane</keyword>
<comment type="subcellular location">
    <molecule>Phosphatidylserine decarboxylase beta chain</molecule>
    <subcellularLocation>
        <location evidence="13">Mitochondrion inner membrane</location>
        <topology evidence="13">Single-pass membrane protein</topology>
        <orientation evidence="13">Intermembrane side</orientation>
    </subcellularLocation>
</comment>
<keyword evidence="13" id="KW-0865">Zymogen</keyword>
<comment type="PTM">
    <text evidence="13">Is synthesized initially as an inactive proenzyme. Formation of the active enzyme involves a self-maturation process in which the active site pyruvoyl group is generated from an internal serine residue via an autocatalytic post-translational modification. Two non-identical subunits are generated from the proenzyme in this reaction, and the pyruvate is formed at the N-terminus of the alpha chain, which is derived from the carboxyl end of the proenzyme. The autoendoproteolytic cleavage occurs by a canonical serine protease mechanism, in which the side chain hydroxyl group of the serine supplies its oxygen atom to form the C-terminus of the beta chain, while the remainder of the serine residue undergoes an oxidative deamination to produce ammonia and the pyruvoyl prosthetic group on the alpha chain. During this reaction, the Ser that is part of the protease active site of the proenzyme becomes the pyruvoyl prosthetic group, which constitutes an essential element of the active site of the mature decarboxylase.</text>
</comment>
<evidence type="ECO:0000256" key="1">
    <source>
        <dbReference type="ARBA" id="ARBA00005189"/>
    </source>
</evidence>
<keyword evidence="8 13" id="KW-0594">Phospholipid biosynthesis</keyword>
<feature type="active site" description="Charge relay system; for autoendoproteolytic cleavage activity" evidence="13">
    <location>
        <position position="204"/>
    </location>
</feature>
<dbReference type="Proteomes" id="UP000085678">
    <property type="component" value="Unplaced"/>
</dbReference>
<keyword evidence="7 13" id="KW-0472">Membrane</keyword>
<evidence type="ECO:0000256" key="4">
    <source>
        <dbReference type="ARBA" id="ARBA00022793"/>
    </source>
</evidence>
<feature type="active site" description="Charge relay system; for autoendoproteolytic cleavage activity" evidence="13">
    <location>
        <position position="290"/>
    </location>
</feature>
<feature type="chain" id="PRO_5023287122" description="Phosphatidylserine decarboxylase beta chain" evidence="13">
    <location>
        <begin position="1"/>
        <end position="396"/>
    </location>
</feature>
<keyword evidence="6 13" id="KW-0443">Lipid metabolism</keyword>
<dbReference type="GO" id="GO:0016540">
    <property type="term" value="P:protein autoprocessing"/>
    <property type="evidence" value="ECO:0007669"/>
    <property type="project" value="UniProtKB-UniRule"/>
</dbReference>
<feature type="region of interest" description="Disordered" evidence="14">
    <location>
        <begin position="93"/>
        <end position="114"/>
    </location>
</feature>
<sequence>MPTSAITMLPLASTWSGDWLYVVTILALLHYYRDTFRDNNMQWNKALKYLHSQSLKRLQRRLPNRLQRKHCHRHHHQHHHNHRVPGTKELQHLQKTWHHKPAHPHTRGKKKEQLRRLNRGVNLYRKMPLKFVSRLWGKVNSFDLPVFMRTPMYKFYSWSFNCNLEEAAIQDLKHYKNLSEFFRRKLKPEVRPIDQSHSITSPADGRILHFGKVENSIVEQVKGVTYSLQGFLGPPTWMTSQGTETAESAPHTNNPTISDVEYHKKLLKNPENELYHCIIYLAPGDYHRFHSPASWCVRYRRHFPGELLSVNPGVARWIQGLFNFNERAVYYGDWENGFFSLTAVGATNVGSIHINFDRDLATNCGCQWPEGTYFDKAFETGIDVRKGENFGEFNLGSTIVLIFEAPKNFNFKIQGGQKIRFGQPMGCYRTSENTTESENL</sequence>
<evidence type="ECO:0000256" key="7">
    <source>
        <dbReference type="ARBA" id="ARBA00023136"/>
    </source>
</evidence>
<dbReference type="UniPathway" id="UPA00558">
    <property type="reaction ID" value="UER00616"/>
</dbReference>
<evidence type="ECO:0000313" key="16">
    <source>
        <dbReference type="RefSeq" id="XP_013383668.1"/>
    </source>
</evidence>
<proteinExistence type="inferred from homology"/>
<protein>
    <recommendedName>
        <fullName evidence="13">Phosphatidylserine decarboxylase proenzyme, mitochondrial</fullName>
        <ecNumber evidence="13">4.1.1.65</ecNumber>
    </recommendedName>
    <component>
        <recommendedName>
            <fullName evidence="13">Phosphatidylserine decarboxylase beta chain</fullName>
        </recommendedName>
    </component>
    <component>
        <recommendedName>
            <fullName evidence="13">Phosphatidylserine decarboxylase alpha chain</fullName>
        </recommendedName>
    </component>
</protein>
<feature type="chain" id="PRO_5023287124" description="Phosphatidylserine decarboxylase alpha chain" evidence="13">
    <location>
        <begin position="397"/>
        <end position="440"/>
    </location>
</feature>
<dbReference type="KEGG" id="lak:106154011"/>
<dbReference type="FunCoup" id="A0A1S3HCC9">
    <property type="interactions" value="1932"/>
</dbReference>
<dbReference type="GO" id="GO:0006646">
    <property type="term" value="P:phosphatidylethanolamine biosynthetic process"/>
    <property type="evidence" value="ECO:0007669"/>
    <property type="project" value="UniProtKB-UniRule"/>
</dbReference>
<feature type="active site" description="Schiff-base intermediate with substrate; via pyruvic acid; for decarboxylase activity" evidence="13">
    <location>
        <position position="397"/>
    </location>
</feature>
<comment type="subunit">
    <text evidence="13">Heterodimer of a large membrane-associated beta subunit and a small pyruvoyl-containing alpha subunit.</text>
</comment>
<feature type="active site" description="Charge relay system; for autoendoproteolytic cleavage activity" evidence="13">
    <location>
        <position position="397"/>
    </location>
</feature>
<keyword evidence="5 13" id="KW-1133">Transmembrane helix</keyword>
<dbReference type="Pfam" id="PF02666">
    <property type="entry name" value="PS_Dcarbxylase"/>
    <property type="match status" value="1"/>
</dbReference>
<evidence type="ECO:0000256" key="8">
    <source>
        <dbReference type="ARBA" id="ARBA00023209"/>
    </source>
</evidence>
<gene>
    <name evidence="16" type="primary">LOC106154011</name>
</gene>
<dbReference type="GO" id="GO:0005743">
    <property type="term" value="C:mitochondrial inner membrane"/>
    <property type="evidence" value="ECO:0007669"/>
    <property type="project" value="UniProtKB-SubCell"/>
</dbReference>
<dbReference type="EC" id="4.1.1.65" evidence="13"/>
<keyword evidence="4 13" id="KW-0210">Decarboxylase</keyword>
<evidence type="ECO:0000256" key="10">
    <source>
        <dbReference type="ARBA" id="ARBA00023264"/>
    </source>
</evidence>
<evidence type="ECO:0000256" key="2">
    <source>
        <dbReference type="ARBA" id="ARBA00022516"/>
    </source>
</evidence>
<organism evidence="15 16">
    <name type="scientific">Lingula anatina</name>
    <name type="common">Brachiopod</name>
    <name type="synonym">Lingula unguis</name>
    <dbReference type="NCBI Taxonomy" id="7574"/>
    <lineage>
        <taxon>Eukaryota</taxon>
        <taxon>Metazoa</taxon>
        <taxon>Spiralia</taxon>
        <taxon>Lophotrochozoa</taxon>
        <taxon>Brachiopoda</taxon>
        <taxon>Linguliformea</taxon>
        <taxon>Lingulata</taxon>
        <taxon>Lingulida</taxon>
        <taxon>Linguloidea</taxon>
        <taxon>Lingulidae</taxon>
        <taxon>Lingula</taxon>
    </lineage>
</organism>
<keyword evidence="15" id="KW-1185">Reference proteome</keyword>
<evidence type="ECO:0000313" key="15">
    <source>
        <dbReference type="Proteomes" id="UP000085678"/>
    </source>
</evidence>
<accession>A0A1S3HCC9</accession>
<evidence type="ECO:0000256" key="13">
    <source>
        <dbReference type="HAMAP-Rule" id="MF_03208"/>
    </source>
</evidence>
<feature type="topological domain" description="Mitochondrial intermembrane" evidence="13">
    <location>
        <begin position="103"/>
        <end position="440"/>
    </location>
</feature>
<comment type="pathway">
    <text evidence="1">Lipid metabolism.</text>
</comment>
<dbReference type="PANTHER" id="PTHR10067:SF6">
    <property type="entry name" value="PHOSPHATIDYLSERINE DECARBOXYLASE PROENZYME, MITOCHONDRIAL"/>
    <property type="match status" value="1"/>
</dbReference>
<keyword evidence="11 13" id="KW-0670">Pyruvate</keyword>
<dbReference type="PANTHER" id="PTHR10067">
    <property type="entry name" value="PHOSPHATIDYLSERINE DECARBOXYLASE"/>
    <property type="match status" value="1"/>
</dbReference>
<comment type="function">
    <text evidence="12">Catalyzes the formation of phosphatidylethanolamine (PtdEtn) from phosphatidylserine (PtdSer). Plays a central role in phospholipid metabolism and in the interorganelle trafficking of phosphatidylserine. May be involved in lipid droplet biogenesis at the endoplasmic reticulum membrane.</text>
</comment>
<keyword evidence="13" id="KW-0999">Mitochondrion inner membrane</keyword>
<comment type="cofactor">
    <cofactor evidence="13">
        <name>pyruvate</name>
        <dbReference type="ChEBI" id="CHEBI:15361"/>
    </cofactor>
    <text evidence="13">Binds 1 pyruvoyl group covalently per subunit.</text>
</comment>
<reference evidence="16" key="1">
    <citation type="submission" date="2025-08" db="UniProtKB">
        <authorList>
            <consortium name="RefSeq"/>
        </authorList>
    </citation>
    <scope>IDENTIFICATION</scope>
    <source>
        <tissue evidence="16">Gonads</tissue>
    </source>
</reference>
<name>A0A1S3HCC9_LINAN</name>
<dbReference type="AlphaFoldDB" id="A0A1S3HCC9"/>
<evidence type="ECO:0000256" key="11">
    <source>
        <dbReference type="ARBA" id="ARBA00023317"/>
    </source>
</evidence>
<evidence type="ECO:0000256" key="9">
    <source>
        <dbReference type="ARBA" id="ARBA00023239"/>
    </source>
</evidence>
<feature type="site" description="Cleavage (non-hydrolytic); by autocatalysis" evidence="13">
    <location>
        <begin position="396"/>
        <end position="397"/>
    </location>
</feature>
<evidence type="ECO:0000256" key="5">
    <source>
        <dbReference type="ARBA" id="ARBA00022989"/>
    </source>
</evidence>
<comment type="catalytic activity">
    <reaction evidence="13">
        <text>a 1,2-diacyl-sn-glycero-3-phospho-L-serine + H(+) = a 1,2-diacyl-sn-glycero-3-phosphoethanolamine + CO2</text>
        <dbReference type="Rhea" id="RHEA:20828"/>
        <dbReference type="ChEBI" id="CHEBI:15378"/>
        <dbReference type="ChEBI" id="CHEBI:16526"/>
        <dbReference type="ChEBI" id="CHEBI:57262"/>
        <dbReference type="ChEBI" id="CHEBI:64612"/>
        <dbReference type="EC" id="4.1.1.65"/>
    </reaction>
</comment>
<dbReference type="HAMAP" id="MF_03208">
    <property type="entry name" value="PS_decarb_PSD_B_type1_euk"/>
    <property type="match status" value="1"/>
</dbReference>
<dbReference type="InterPro" id="IPR033661">
    <property type="entry name" value="PSD_type1_euk"/>
</dbReference>
<comment type="subcellular location">
    <molecule>Phosphatidylserine decarboxylase alpha chain</molecule>
    <subcellularLocation>
        <location evidence="13">Mitochondrion inner membrane</location>
        <topology evidence="13">Peripheral membrane protein</topology>
        <orientation evidence="13">Intermembrane side</orientation>
    </subcellularLocation>
    <text evidence="13">Anchored to the mitochondrial inner membrane through its interaction with the integral membrane beta chain.</text>
</comment>
<comment type="similarity">
    <text evidence="13">Belongs to the phosphatidylserine decarboxylase family. PSD-B subfamily. Eukaryotic type I sub-subfamily.</text>
</comment>
<keyword evidence="10 13" id="KW-1208">Phospholipid metabolism</keyword>
<feature type="compositionally biased region" description="Basic residues" evidence="14">
    <location>
        <begin position="95"/>
        <end position="114"/>
    </location>
</feature>
<dbReference type="STRING" id="7574.A0A1S3HCC9"/>
<dbReference type="GeneID" id="106154011"/>
<dbReference type="RefSeq" id="XP_013383668.1">
    <property type="nucleotide sequence ID" value="XM_013528214.1"/>
</dbReference>
<evidence type="ECO:0000256" key="12">
    <source>
        <dbReference type="ARBA" id="ARBA00045136"/>
    </source>
</evidence>
<evidence type="ECO:0000256" key="6">
    <source>
        <dbReference type="ARBA" id="ARBA00023098"/>
    </source>
</evidence>
<evidence type="ECO:0000256" key="14">
    <source>
        <dbReference type="SAM" id="MobiDB-lite"/>
    </source>
</evidence>
<evidence type="ECO:0000256" key="3">
    <source>
        <dbReference type="ARBA" id="ARBA00022692"/>
    </source>
</evidence>
<feature type="modified residue" description="Pyruvic acid (Ser); by autocatalysis" evidence="13">
    <location>
        <position position="397"/>
    </location>
</feature>
<dbReference type="GO" id="GO:0004609">
    <property type="term" value="F:phosphatidylserine decarboxylase activity"/>
    <property type="evidence" value="ECO:0007669"/>
    <property type="project" value="UniProtKB-UniRule"/>
</dbReference>
<dbReference type="NCBIfam" id="TIGR00163">
    <property type="entry name" value="PS_decarb"/>
    <property type="match status" value="1"/>
</dbReference>
<feature type="topological domain" description="Mitochondrial matrix" evidence="13">
    <location>
        <begin position="1"/>
        <end position="83"/>
    </location>
</feature>
<dbReference type="InterPro" id="IPR033177">
    <property type="entry name" value="PSD-B"/>
</dbReference>
<keyword evidence="9 13" id="KW-0456">Lyase</keyword>
<keyword evidence="2 13" id="KW-0444">Lipid biosynthesis</keyword>
<keyword evidence="13" id="KW-0496">Mitochondrion</keyword>
<dbReference type="OrthoDB" id="4330at2759"/>
<dbReference type="InterPro" id="IPR003817">
    <property type="entry name" value="PS_Dcarbxylase"/>
</dbReference>
<dbReference type="InParanoid" id="A0A1S3HCC9"/>